<feature type="compositionally biased region" description="Low complexity" evidence="1">
    <location>
        <begin position="1"/>
        <end position="14"/>
    </location>
</feature>
<dbReference type="PANTHER" id="PTHR36302">
    <property type="entry name" value="BLR7088 PROTEIN"/>
    <property type="match status" value="1"/>
</dbReference>
<dbReference type="EMBL" id="AP027729">
    <property type="protein sequence ID" value="BDZ43085.1"/>
    <property type="molecule type" value="Genomic_DNA"/>
</dbReference>
<evidence type="ECO:0000313" key="2">
    <source>
        <dbReference type="EMBL" id="BDZ43085.1"/>
    </source>
</evidence>
<dbReference type="InterPro" id="IPR036182">
    <property type="entry name" value="PCuAC_sf"/>
</dbReference>
<dbReference type="RefSeq" id="WP_286217415.1">
    <property type="nucleotide sequence ID" value="NZ_AP027729.1"/>
</dbReference>
<dbReference type="InterPro" id="IPR058248">
    <property type="entry name" value="Lxx211020-like"/>
</dbReference>
<dbReference type="SUPFAM" id="SSF110087">
    <property type="entry name" value="DR1885-like metal-binding protein"/>
    <property type="match status" value="1"/>
</dbReference>
<feature type="region of interest" description="Disordered" evidence="1">
    <location>
        <begin position="66"/>
        <end position="92"/>
    </location>
</feature>
<reference evidence="3" key="1">
    <citation type="journal article" date="2019" name="Int. J. Syst. Evol. Microbiol.">
        <title>The Global Catalogue of Microorganisms (GCM) 10K type strain sequencing project: providing services to taxonomists for standard genome sequencing and annotation.</title>
        <authorList>
            <consortium name="The Broad Institute Genomics Platform"/>
            <consortium name="The Broad Institute Genome Sequencing Center for Infectious Disease"/>
            <person name="Wu L."/>
            <person name="Ma J."/>
        </authorList>
    </citation>
    <scope>NUCLEOTIDE SEQUENCE [LARGE SCALE GENOMIC DNA]</scope>
    <source>
        <strain evidence="3">NBRC 108565</strain>
    </source>
</reference>
<feature type="region of interest" description="Disordered" evidence="1">
    <location>
        <begin position="202"/>
        <end position="230"/>
    </location>
</feature>
<proteinExistence type="predicted"/>
<gene>
    <name evidence="2" type="ORF">GCM10025865_23840</name>
</gene>
<accession>A0ABN6XE83</accession>
<dbReference type="Gene3D" id="2.60.40.1890">
    <property type="entry name" value="PCu(A)C copper chaperone"/>
    <property type="match status" value="1"/>
</dbReference>
<dbReference type="InterPro" id="IPR007410">
    <property type="entry name" value="LpqE-like"/>
</dbReference>
<sequence>MSNTRTITRTSTRTDSLDHRPSADPSSATVPSETSGRAPRAPRSLLVGVAAASLTLVLAGCASDDGAAASPPASTGSSSSAGSTESDGSAEADALTMTDPWVKAVDEGMTAAFGTLENSSDADLVVVSATTTAGSTAELHEMAEGDDGAMTMQEKEGGFVVPAGGEHVLEPGGDHVMVMGVTDPILAGDPIEVTLTLEDGSTLDVEAPARTYSGANESYDEHGDDGHDHS</sequence>
<feature type="compositionally biased region" description="Polar residues" evidence="1">
    <location>
        <begin position="24"/>
        <end position="35"/>
    </location>
</feature>
<evidence type="ECO:0000256" key="1">
    <source>
        <dbReference type="SAM" id="MobiDB-lite"/>
    </source>
</evidence>
<feature type="compositionally biased region" description="Basic and acidic residues" evidence="1">
    <location>
        <begin position="219"/>
        <end position="230"/>
    </location>
</feature>
<evidence type="ECO:0008006" key="4">
    <source>
        <dbReference type="Google" id="ProtNLM"/>
    </source>
</evidence>
<feature type="region of interest" description="Disordered" evidence="1">
    <location>
        <begin position="1"/>
        <end position="42"/>
    </location>
</feature>
<dbReference type="Pfam" id="PF04314">
    <property type="entry name" value="PCuAC"/>
    <property type="match status" value="1"/>
</dbReference>
<name>A0ABN6XE83_9CELL</name>
<keyword evidence="3" id="KW-1185">Reference proteome</keyword>
<dbReference type="PANTHER" id="PTHR36302:SF1">
    <property type="entry name" value="COPPER CHAPERONE PCU(A)C"/>
    <property type="match status" value="1"/>
</dbReference>
<dbReference type="Proteomes" id="UP001321475">
    <property type="component" value="Chromosome"/>
</dbReference>
<evidence type="ECO:0000313" key="3">
    <source>
        <dbReference type="Proteomes" id="UP001321475"/>
    </source>
</evidence>
<organism evidence="2 3">
    <name type="scientific">Paraoerskovia sediminicola</name>
    <dbReference type="NCBI Taxonomy" id="1138587"/>
    <lineage>
        <taxon>Bacteria</taxon>
        <taxon>Bacillati</taxon>
        <taxon>Actinomycetota</taxon>
        <taxon>Actinomycetes</taxon>
        <taxon>Micrococcales</taxon>
        <taxon>Cellulomonadaceae</taxon>
        <taxon>Paraoerskovia</taxon>
    </lineage>
</organism>
<protein>
    <recommendedName>
        <fullName evidence="4">Copper(I)-binding protein</fullName>
    </recommendedName>
</protein>